<gene>
    <name evidence="4" type="primary">fbp</name>
    <name evidence="5" type="ORF">E6W99_02255</name>
</gene>
<dbReference type="AlphaFoldDB" id="A0A4S4C5P2"/>
<accession>A0A4S4C5P2</accession>
<proteinExistence type="inferred from homology"/>
<organism evidence="5 6">
    <name type="scientific">Metabacillus sediminilitoris</name>
    <dbReference type="NCBI Taxonomy" id="2567941"/>
    <lineage>
        <taxon>Bacteria</taxon>
        <taxon>Bacillati</taxon>
        <taxon>Bacillota</taxon>
        <taxon>Bacilli</taxon>
        <taxon>Bacillales</taxon>
        <taxon>Bacillaceae</taxon>
        <taxon>Metabacillus</taxon>
    </lineage>
</organism>
<dbReference type="InterPro" id="IPR029052">
    <property type="entry name" value="Metallo-depent_PP-like"/>
</dbReference>
<keyword evidence="2 4" id="KW-0464">Manganese</keyword>
<keyword evidence="3 4" id="KW-0119">Carbohydrate metabolism</keyword>
<dbReference type="RefSeq" id="WP_136351851.1">
    <property type="nucleotide sequence ID" value="NZ_CP046266.1"/>
</dbReference>
<dbReference type="OrthoDB" id="9779903at2"/>
<evidence type="ECO:0000256" key="1">
    <source>
        <dbReference type="ARBA" id="ARBA00022801"/>
    </source>
</evidence>
<dbReference type="UniPathway" id="UPA00138"/>
<dbReference type="GO" id="GO:0042132">
    <property type="term" value="F:fructose 1,6-bisphosphate 1-phosphatase activity"/>
    <property type="evidence" value="ECO:0007669"/>
    <property type="project" value="UniProtKB-UniRule"/>
</dbReference>
<dbReference type="EC" id="3.1.3.11" evidence="4"/>
<comment type="similarity">
    <text evidence="4">Belongs to the FBPase class 3 family.</text>
</comment>
<evidence type="ECO:0000313" key="6">
    <source>
        <dbReference type="Proteomes" id="UP000310334"/>
    </source>
</evidence>
<evidence type="ECO:0000256" key="4">
    <source>
        <dbReference type="HAMAP-Rule" id="MF_01854"/>
    </source>
</evidence>
<reference evidence="5 6" key="1">
    <citation type="submission" date="2019-04" db="EMBL/GenBank/DDBJ databases">
        <title>Bacillus sediminilitoris sp. nov., isolated from a tidal flat sediment on the East China Sea.</title>
        <authorList>
            <person name="Wei Y."/>
            <person name="Mao H."/>
            <person name="Fang J."/>
        </authorList>
    </citation>
    <scope>NUCLEOTIDE SEQUENCE [LARGE SCALE GENOMIC DNA]</scope>
    <source>
        <strain evidence="5 6">DSL-17</strain>
    </source>
</reference>
<comment type="catalytic activity">
    <reaction evidence="4">
        <text>beta-D-fructose 1,6-bisphosphate + H2O = beta-D-fructose 6-phosphate + phosphate</text>
        <dbReference type="Rhea" id="RHEA:11064"/>
        <dbReference type="ChEBI" id="CHEBI:15377"/>
        <dbReference type="ChEBI" id="CHEBI:32966"/>
        <dbReference type="ChEBI" id="CHEBI:43474"/>
        <dbReference type="ChEBI" id="CHEBI:57634"/>
        <dbReference type="EC" id="3.1.3.11"/>
    </reaction>
</comment>
<dbReference type="GO" id="GO:0006094">
    <property type="term" value="P:gluconeogenesis"/>
    <property type="evidence" value="ECO:0007669"/>
    <property type="project" value="UniProtKB-UniRule"/>
</dbReference>
<name>A0A4S4C5P2_9BACI</name>
<comment type="pathway">
    <text evidence="4">Carbohydrate biosynthesis; gluconeogenesis.</text>
</comment>
<keyword evidence="6" id="KW-1185">Reference proteome</keyword>
<dbReference type="PIRSF" id="PIRSF000906">
    <property type="entry name" value="FBPtase_Bacill"/>
    <property type="match status" value="1"/>
</dbReference>
<comment type="caution">
    <text evidence="5">The sequence shown here is derived from an EMBL/GenBank/DDBJ whole genome shotgun (WGS) entry which is preliminary data.</text>
</comment>
<comment type="cofactor">
    <cofactor evidence="4">
        <name>Mn(2+)</name>
        <dbReference type="ChEBI" id="CHEBI:29035"/>
    </cofactor>
</comment>
<dbReference type="Pfam" id="PF06874">
    <property type="entry name" value="FBPase_2"/>
    <property type="match status" value="1"/>
</dbReference>
<dbReference type="Gene3D" id="3.60.21.10">
    <property type="match status" value="1"/>
</dbReference>
<dbReference type="SUPFAM" id="SSF56300">
    <property type="entry name" value="Metallo-dependent phosphatases"/>
    <property type="match status" value="1"/>
</dbReference>
<dbReference type="HAMAP" id="MF_01854">
    <property type="entry name" value="FBPase_class3"/>
    <property type="match status" value="1"/>
</dbReference>
<dbReference type="Proteomes" id="UP000310334">
    <property type="component" value="Unassembled WGS sequence"/>
</dbReference>
<protein>
    <recommendedName>
        <fullName evidence="4">Fructose-1,6-bisphosphatase class 3</fullName>
        <shortName evidence="4">FBPase class 3</shortName>
        <ecNumber evidence="4">3.1.3.11</ecNumber>
    </recommendedName>
    <alternativeName>
        <fullName evidence="4">D-fructose-1,6-bisphosphate 1-phosphohydrolase class 3</fullName>
    </alternativeName>
</protein>
<evidence type="ECO:0000313" key="5">
    <source>
        <dbReference type="EMBL" id="THF82554.1"/>
    </source>
</evidence>
<dbReference type="InterPro" id="IPR009164">
    <property type="entry name" value="FBPtase_class3"/>
</dbReference>
<evidence type="ECO:0000256" key="3">
    <source>
        <dbReference type="ARBA" id="ARBA00023277"/>
    </source>
</evidence>
<evidence type="ECO:0000256" key="2">
    <source>
        <dbReference type="ARBA" id="ARBA00023211"/>
    </source>
</evidence>
<dbReference type="EMBL" id="SSNT01000002">
    <property type="protein sequence ID" value="THF82554.1"/>
    <property type="molecule type" value="Genomic_DNA"/>
</dbReference>
<keyword evidence="1 4" id="KW-0378">Hydrolase</keyword>
<sequence>MNTKYLDLLAQKYDSEEKVVTEIINLEAILNLPKGTEHFVSDLHGEYQAFQHVLRNGSGKVKEKIKDLFEEVLSEQEINEFAALVYYPEEKIQLIKNSFDNEKELNGWYTEMIERMIKLISYASSKYTRSKLRKALPDQFVYIIEELLYKTEDFQNREPYYSSIVQQIISLGQADKLIIGLAYTTQRLVVDHLHVVGDIYDRGPEPDKIMEALINYHSVDIQWGNHDVLWIGAFAGSKVCLANIIRICARYNNLDIIEDVYGINLRPLLNLAERYYEDNPVFRPKSQGDENLSKEEQLQITKIHQAIAMIQFKLESPIIKRRPTFDMSERLLLEKVDYDKNEITLHGNTYPLENTCFATVNTLQPDQLLEEEEQVLDKLLFSVQHSEKLARHMNFLMKKGSLYLKYNGNLLIHGCIPLDELGNMEKMEIESKTYAGRELLDIFEHYLRHAFAHPEETDDLATDMVWYLWTGQYSSLFGKREMTTFERYFIKDKATHKERKNPYYHLREEEETCSKILAEFDLDPDQGHIINGHTPVKEINGENPIKANGKMIVIDGGFSKAYQSTTGIAGYTLLYNSYGMQLVAHKHFQSKEDVLLNGTDVLSVKRLVDKELERKKVLETNVGEELLQEVSILNRLMEYRYVK</sequence>